<organism evidence="10">
    <name type="scientific">Micromonas pusilla</name>
    <name type="common">Picoplanktonic green alga</name>
    <name type="synonym">Chromulina pusilla</name>
    <dbReference type="NCBI Taxonomy" id="38833"/>
    <lineage>
        <taxon>Eukaryota</taxon>
        <taxon>Viridiplantae</taxon>
        <taxon>Chlorophyta</taxon>
        <taxon>Mamiellophyceae</taxon>
        <taxon>Mamiellales</taxon>
        <taxon>Mamiellaceae</taxon>
        <taxon>Micromonas</taxon>
    </lineage>
</organism>
<dbReference type="PANTHER" id="PTHR46083:SF5">
    <property type="entry name" value="STARCH SYNTHASE 3, CHLOROPLASTIC_AMYLOPLASTIC"/>
    <property type="match status" value="1"/>
</dbReference>
<feature type="region of interest" description="Disordered" evidence="8">
    <location>
        <begin position="958"/>
        <end position="996"/>
    </location>
</feature>
<dbReference type="PROSITE" id="PS50007">
    <property type="entry name" value="PIPLC_X_DOMAIN"/>
    <property type="match status" value="1"/>
</dbReference>
<dbReference type="Pfam" id="PF16760">
    <property type="entry name" value="CBM53"/>
    <property type="match status" value="1"/>
</dbReference>
<comment type="catalytic activity">
    <reaction evidence="1">
        <text>[(1-&gt;4)-alpha-D-glucosyl](n) + ADP-alpha-D-glucose = [(1-&gt;4)-alpha-D-glucosyl](n+1) + ADP + H(+)</text>
        <dbReference type="Rhea" id="RHEA:18189"/>
        <dbReference type="Rhea" id="RHEA-COMP:9584"/>
        <dbReference type="Rhea" id="RHEA-COMP:9587"/>
        <dbReference type="ChEBI" id="CHEBI:15378"/>
        <dbReference type="ChEBI" id="CHEBI:15444"/>
        <dbReference type="ChEBI" id="CHEBI:57498"/>
        <dbReference type="ChEBI" id="CHEBI:456216"/>
        <dbReference type="EC" id="2.4.1.21"/>
    </reaction>
</comment>
<dbReference type="SUPFAM" id="SSF53756">
    <property type="entry name" value="UDP-Glycosyltransferase/glycogen phosphorylase"/>
    <property type="match status" value="1"/>
</dbReference>
<feature type="compositionally biased region" description="Low complexity" evidence="8">
    <location>
        <begin position="974"/>
        <end position="983"/>
    </location>
</feature>
<dbReference type="GO" id="GO:0009011">
    <property type="term" value="F:alpha-1,4-glucan glucosyltransferase (ADP-glucose donor) activity"/>
    <property type="evidence" value="ECO:0007669"/>
    <property type="project" value="UniProtKB-EC"/>
</dbReference>
<name>A0A7S0PUR7_MICPS</name>
<proteinExistence type="inferred from homology"/>
<dbReference type="InterPro" id="IPR005085">
    <property type="entry name" value="CBM25"/>
</dbReference>
<feature type="compositionally biased region" description="Low complexity" evidence="8">
    <location>
        <begin position="18"/>
        <end position="30"/>
    </location>
</feature>
<evidence type="ECO:0000256" key="1">
    <source>
        <dbReference type="ARBA" id="ARBA00001478"/>
    </source>
</evidence>
<feature type="region of interest" description="Disordered" evidence="8">
    <location>
        <begin position="383"/>
        <end position="412"/>
    </location>
</feature>
<dbReference type="Pfam" id="PF08323">
    <property type="entry name" value="Glyco_transf_5"/>
    <property type="match status" value="1"/>
</dbReference>
<dbReference type="InterPro" id="IPR013783">
    <property type="entry name" value="Ig-like_fold"/>
</dbReference>
<gene>
    <name evidence="10" type="ORF">MSP1404_LOCUS9910</name>
</gene>
<evidence type="ECO:0000256" key="3">
    <source>
        <dbReference type="ARBA" id="ARBA00010281"/>
    </source>
</evidence>
<dbReference type="UniPathway" id="UPA00152"/>
<dbReference type="PANTHER" id="PTHR46083">
    <property type="match status" value="1"/>
</dbReference>
<evidence type="ECO:0000256" key="5">
    <source>
        <dbReference type="ARBA" id="ARBA00022676"/>
    </source>
</evidence>
<dbReference type="EC" id="2.4.1.21" evidence="4"/>
<accession>A0A7S0PUR7</accession>
<dbReference type="Pfam" id="PF13692">
    <property type="entry name" value="Glyco_trans_1_4"/>
    <property type="match status" value="1"/>
</dbReference>
<keyword evidence="6" id="KW-0808">Transferase</keyword>
<sequence length="1855" mass="200938">MVPSIATVDASIAAAAGSGRGAVTAARGRSPSPVARTPTRRGVTAATNASAVLGPIVADVVRDEPAGIGAPVVPVMRRGVRPARSFDLATPPRARGARARTNAADPGGSEVMKSVAERVKAARELAKRLADQEASIGGGGDVAAPPQAMTPPPGLASAADDLEDKVEAQRLAQGMIRDKGGDVDAAAAAATAEANRAAAELAQAEAEAQAYAARAVSDMDEAVTRIRQEAAKRVAAAERELEREREANKRALVDATTRAQTLQTTLEQVKRDSDQRVADAERARADAEATAETARLELSRISTDAAAKVATAEEEKRVGLADAERARDAALAQLEETRKTADNDVSAAKMVQEEITRQEVENAERAAEAAVLEAEDRARRAEEEAERRVKEAEERLEREVSAAREGAEGARESAEDILAEELAKTEEALNAAEELSKIEIAAAKEEAAAKIAAKDAEMAKAVAEVERRMEEEVAAAQAKAKQQIDDAMTKAREEVAAAQEEALEAARTAEAIQAAKEAVAAAVQAAEADVVDAKKKASDSEKEIERIQQAAAKEIESLSANFKKQIAEVKTEAEDMAAAKIEAALERAEKAEEEARRVKEEAQARADEAIEEAVAAAEKDVAAAESKARDDVIAAKKAQGVELERLRAEMEAKIAEANHDAESRIQAAKNEVKIAEDEAAKAIAKAREDSDVSVAVAKAEAEAAAAEVRQQEIAAAKAEAETALAEAEVALAEAELALAEAKAATEAEKEKVTQMEQERENAVNEAKNAATKAAEASIAEARKEKEEAESIAYETIEAAEEAKEEAEAALARLKEEQDAKAAEFEQKIAAAKAAAEEARLEAAEEKRRRSDLEAGNEMEKMIEFEKRVAKATADLEKTLEQERENREQLETDLANARHRVESLTAELDTVQTELTLSQKEEFRAASGDERVRAEFAKLQLLLDKKNEQIALLQTKLGIAPPAMPGSPPSPQSPQPGTTPQAAPGVPPAAPAPVTAAQVKTAEEQELEKLLTEVLSMQTPVSEAVAAAHEQLGTNSGQQLQNMSNPADTINPDTGMTALQEVYAAAYHKELEMRKRRRRLEAEQWVASQTDVVASHVDEVYHWLGTNPKPGDNAIIYNRRNKKHGFGDGGQCIMHMGYNGWQGQPRQVGMQPLAHDHPARVEYWLDSGGGDWWIADPIYIHPEAKVLDFVFSNGEGQYDNAGGRDYHAPVGLEDGTLPPEEDHVAKREALLEEEQGPLDATAAHRAGQRAERKFLARSSFAPRPPEDPATAKVVTVPAVPVAGKPVDVFYRLDRSDPKCPLRTNDVFIQGSWNRWTHPDGFGPTQMFPADPSILPGGPDAKPAYTAKIFVPKNAHVMDFYFKDTQANGQGNYDSKYGLDYHVNITGAAGGGDPIMRVVNIAVEMAPIAKVGGMGDVVTALSRAIIEKGHNVEVILPKYDCMDHEQIEGLHLADEFECNGVEINVWKGDVEDVPVIFLQPENGHFDVGCIYGRGDDHIRFNFFCECALEWMKVTDAKVDVVHCHDWSSAPAIFARRSRLPAGCATVFTIHNLNFGQDLIGRAMERATFATTVSPTYASEIADQGAIRVHKEKLVGVRNGIDIEIWDPMTDECLEQNYNADSWKNGKAVAKRQLAERLKMAMPPADHSVPLVGVVARLTHQKGVHMIKHAMYRTVENGGQVVLLGSAPDGNVQREFNEMAGDIGDRFPGQSGFVFAYDEPLSHLIYAASDILLVPSMFEPCGLTQMIAMRYGCIPVVRRTGGLRDTVFDVDDDRERAAEQGLTPNGFSFDGSQHYDIEYALDRAMRMYASEKTNWDTLVGTTMRQDWGWTDPADTYVEHYWKATKSAKYQAAQGLHRD</sequence>
<feature type="compositionally biased region" description="Low complexity" evidence="8">
    <location>
        <begin position="89"/>
        <end position="104"/>
    </location>
</feature>
<feature type="region of interest" description="Disordered" evidence="8">
    <location>
        <begin position="130"/>
        <end position="158"/>
    </location>
</feature>
<protein>
    <recommendedName>
        <fullName evidence="4">starch synthase</fullName>
        <ecNumber evidence="4">2.4.1.21</ecNumber>
    </recommendedName>
</protein>
<evidence type="ECO:0000256" key="8">
    <source>
        <dbReference type="SAM" id="MobiDB-lite"/>
    </source>
</evidence>
<reference evidence="10" key="1">
    <citation type="submission" date="2021-01" db="EMBL/GenBank/DDBJ databases">
        <authorList>
            <person name="Corre E."/>
            <person name="Pelletier E."/>
            <person name="Niang G."/>
            <person name="Scheremetjew M."/>
            <person name="Finn R."/>
            <person name="Kale V."/>
            <person name="Holt S."/>
            <person name="Cochrane G."/>
            <person name="Meng A."/>
            <person name="Brown T."/>
            <person name="Cohen L."/>
        </authorList>
    </citation>
    <scope>NUCLEOTIDE SEQUENCE</scope>
    <source>
        <strain evidence="10">CCMP494</strain>
    </source>
</reference>
<evidence type="ECO:0000256" key="6">
    <source>
        <dbReference type="ARBA" id="ARBA00022679"/>
    </source>
</evidence>
<feature type="region of interest" description="Disordered" evidence="8">
    <location>
        <begin position="748"/>
        <end position="769"/>
    </location>
</feature>
<dbReference type="Gene3D" id="3.40.50.2000">
    <property type="entry name" value="Glycogen Phosphorylase B"/>
    <property type="match status" value="3"/>
</dbReference>
<dbReference type="HAMAP" id="MF_00484">
    <property type="entry name" value="Glycogen_synth"/>
    <property type="match status" value="1"/>
</dbReference>
<dbReference type="Gene3D" id="2.60.40.10">
    <property type="entry name" value="Immunoglobulins"/>
    <property type="match status" value="1"/>
</dbReference>
<dbReference type="GO" id="GO:0019252">
    <property type="term" value="P:starch biosynthetic process"/>
    <property type="evidence" value="ECO:0007669"/>
    <property type="project" value="UniProtKB-UniPathway"/>
</dbReference>
<feature type="domain" description="Carbohydrate binding module family 25" evidence="9">
    <location>
        <begin position="1110"/>
        <end position="1210"/>
    </location>
</feature>
<feature type="compositionally biased region" description="Pro residues" evidence="8">
    <location>
        <begin position="961"/>
        <end position="973"/>
    </location>
</feature>
<feature type="domain" description="Carbohydrate binding module family 25" evidence="9">
    <location>
        <begin position="1282"/>
        <end position="1384"/>
    </location>
</feature>
<feature type="region of interest" description="Disordered" evidence="8">
    <location>
        <begin position="18"/>
        <end position="38"/>
    </location>
</feature>
<comment type="pathway">
    <text evidence="2">Glycan biosynthesis; starch biosynthesis.</text>
</comment>
<dbReference type="InterPro" id="IPR013534">
    <property type="entry name" value="Starch_synth_cat_dom"/>
</dbReference>
<evidence type="ECO:0000256" key="2">
    <source>
        <dbReference type="ARBA" id="ARBA00004727"/>
    </source>
</evidence>
<dbReference type="EMBL" id="HBEV01012728">
    <property type="protein sequence ID" value="CAD8592506.1"/>
    <property type="molecule type" value="Transcribed_RNA"/>
</dbReference>
<dbReference type="CDD" id="cd03791">
    <property type="entry name" value="GT5_Glycogen_synthase_DULL1-like"/>
    <property type="match status" value="1"/>
</dbReference>
<dbReference type="GO" id="GO:2001070">
    <property type="term" value="F:starch binding"/>
    <property type="evidence" value="ECO:0007669"/>
    <property type="project" value="InterPro"/>
</dbReference>
<evidence type="ECO:0000256" key="7">
    <source>
        <dbReference type="ARBA" id="ARBA00022922"/>
    </source>
</evidence>
<evidence type="ECO:0000313" key="10">
    <source>
        <dbReference type="EMBL" id="CAD8592506.1"/>
    </source>
</evidence>
<dbReference type="GO" id="GO:0004373">
    <property type="term" value="F:alpha-1,4-glucan glucosyltransferase (UDP-glucose donor) activity"/>
    <property type="evidence" value="ECO:0007669"/>
    <property type="project" value="InterPro"/>
</dbReference>
<keyword evidence="5" id="KW-0328">Glycosyltransferase</keyword>
<feature type="compositionally biased region" description="Basic and acidic residues" evidence="8">
    <location>
        <begin position="748"/>
        <end position="762"/>
    </location>
</feature>
<feature type="region of interest" description="Disordered" evidence="8">
    <location>
        <begin position="86"/>
        <end position="111"/>
    </location>
</feature>
<evidence type="ECO:0000256" key="4">
    <source>
        <dbReference type="ARBA" id="ARBA00012588"/>
    </source>
</evidence>
<dbReference type="SMART" id="SM01066">
    <property type="entry name" value="CBM_25"/>
    <property type="match status" value="2"/>
</dbReference>
<dbReference type="InterPro" id="IPR011835">
    <property type="entry name" value="GS/SS"/>
</dbReference>
<comment type="similarity">
    <text evidence="3">Belongs to the glycosyltransferase 1 family. Bacterial/plant glycogen synthase subfamily.</text>
</comment>
<evidence type="ECO:0000259" key="9">
    <source>
        <dbReference type="SMART" id="SM01066"/>
    </source>
</evidence>
<keyword evidence="7" id="KW-0750">Starch biosynthesis</keyword>